<dbReference type="InterPro" id="IPR007037">
    <property type="entry name" value="SIP_rossman_dom"/>
</dbReference>
<dbReference type="PROSITE" id="PS51384">
    <property type="entry name" value="FAD_FR"/>
    <property type="match status" value="1"/>
</dbReference>
<dbReference type="InterPro" id="IPR017938">
    <property type="entry name" value="Riboflavin_synthase-like_b-brl"/>
</dbReference>
<name>A0A934V699_9PSEU</name>
<dbReference type="Pfam" id="PF08021">
    <property type="entry name" value="FAD_binding_9"/>
    <property type="match status" value="1"/>
</dbReference>
<dbReference type="SUPFAM" id="SSF63380">
    <property type="entry name" value="Riboflavin synthase domain-like"/>
    <property type="match status" value="1"/>
</dbReference>
<dbReference type="Gene3D" id="3.40.50.80">
    <property type="entry name" value="Nucleotide-binding domain of ferredoxin-NADP reductase (FNR) module"/>
    <property type="match status" value="1"/>
</dbReference>
<proteinExistence type="predicted"/>
<protein>
    <submittedName>
        <fullName evidence="2">Siderophore-interacting protein</fullName>
    </submittedName>
</protein>
<sequence length="292" mass="32562">MTDREPSAGPNLTGELLHRFQPKIVRRDLRVARVEEITPRYRRVVLTGDVLADGFPFVRFACNDHVKVYFPHPRTGQIVAYREAADDRWEVDGDGGEPIRRDYTPRAWNPGACELTVDFVVHEHGIAGAWARDAEAGDELVVMGPRANWLLPENYSRYLAAGDETAIPAISRLIEEAPSGTRVTAVIEVADAAEEQHLVPAAGVGLELRWVHRDTATVGAGHGSALEAAVRRCELPDDTGELYVFAAGEAGAMKPIRRYFRRELELPKRQLNVDGYWKRGTADHDHHTDDED</sequence>
<keyword evidence="3" id="KW-1185">Reference proteome</keyword>
<feature type="domain" description="FAD-binding FR-type" evidence="1">
    <location>
        <begin position="24"/>
        <end position="152"/>
    </location>
</feature>
<dbReference type="CDD" id="cd06193">
    <property type="entry name" value="siderophore_interacting"/>
    <property type="match status" value="1"/>
</dbReference>
<dbReference type="GO" id="GO:0016491">
    <property type="term" value="F:oxidoreductase activity"/>
    <property type="evidence" value="ECO:0007669"/>
    <property type="project" value="InterPro"/>
</dbReference>
<evidence type="ECO:0000313" key="2">
    <source>
        <dbReference type="EMBL" id="MBK1787317.1"/>
    </source>
</evidence>
<accession>A0A934V699</accession>
<gene>
    <name evidence="2" type="ORF">JHE00_23590</name>
</gene>
<dbReference type="EMBL" id="JAENJH010000006">
    <property type="protein sequence ID" value="MBK1787317.1"/>
    <property type="molecule type" value="Genomic_DNA"/>
</dbReference>
<evidence type="ECO:0000259" key="1">
    <source>
        <dbReference type="PROSITE" id="PS51384"/>
    </source>
</evidence>
<dbReference type="PANTHER" id="PTHR30157">
    <property type="entry name" value="FERRIC REDUCTASE, NADPH-DEPENDENT"/>
    <property type="match status" value="1"/>
</dbReference>
<evidence type="ECO:0000313" key="3">
    <source>
        <dbReference type="Proteomes" id="UP000635245"/>
    </source>
</evidence>
<comment type="caution">
    <text evidence="2">The sequence shown here is derived from an EMBL/GenBank/DDBJ whole genome shotgun (WGS) entry which is preliminary data.</text>
</comment>
<reference evidence="2" key="1">
    <citation type="submission" date="2020-12" db="EMBL/GenBank/DDBJ databases">
        <title>Prauserella sp. ASG 168, a novel actinomycete isolated from cave rock.</title>
        <authorList>
            <person name="Suriyachadkun C."/>
        </authorList>
    </citation>
    <scope>NUCLEOTIDE SEQUENCE</scope>
    <source>
        <strain evidence="2">ASG 168</strain>
    </source>
</reference>
<dbReference type="Proteomes" id="UP000635245">
    <property type="component" value="Unassembled WGS sequence"/>
</dbReference>
<dbReference type="InterPro" id="IPR039374">
    <property type="entry name" value="SIP_fam"/>
</dbReference>
<organism evidence="2 3">
    <name type="scientific">Prauserella cavernicola</name>
    <dbReference type="NCBI Taxonomy" id="2800127"/>
    <lineage>
        <taxon>Bacteria</taxon>
        <taxon>Bacillati</taxon>
        <taxon>Actinomycetota</taxon>
        <taxon>Actinomycetes</taxon>
        <taxon>Pseudonocardiales</taxon>
        <taxon>Pseudonocardiaceae</taxon>
        <taxon>Prauserella</taxon>
    </lineage>
</organism>
<dbReference type="InterPro" id="IPR039261">
    <property type="entry name" value="FNR_nucleotide-bd"/>
</dbReference>
<dbReference type="Pfam" id="PF04954">
    <property type="entry name" value="SIP"/>
    <property type="match status" value="1"/>
</dbReference>
<dbReference type="InterPro" id="IPR017927">
    <property type="entry name" value="FAD-bd_FR_type"/>
</dbReference>
<dbReference type="PANTHER" id="PTHR30157:SF0">
    <property type="entry name" value="NADPH-DEPENDENT FERRIC-CHELATE REDUCTASE"/>
    <property type="match status" value="1"/>
</dbReference>
<dbReference type="AlphaFoldDB" id="A0A934V699"/>
<dbReference type="Gene3D" id="2.40.30.10">
    <property type="entry name" value="Translation factors"/>
    <property type="match status" value="1"/>
</dbReference>
<dbReference type="RefSeq" id="WP_200321802.1">
    <property type="nucleotide sequence ID" value="NZ_JAENJH010000006.1"/>
</dbReference>
<dbReference type="InterPro" id="IPR013113">
    <property type="entry name" value="SIP_FAD-bd"/>
</dbReference>